<dbReference type="CDD" id="cd07383">
    <property type="entry name" value="MPP_Dcr2"/>
    <property type="match status" value="1"/>
</dbReference>
<feature type="region of interest" description="Disordered" evidence="1">
    <location>
        <begin position="543"/>
        <end position="573"/>
    </location>
</feature>
<evidence type="ECO:0000256" key="2">
    <source>
        <dbReference type="SAM" id="Phobius"/>
    </source>
</evidence>
<accession>A0A6A6JFG0</accession>
<evidence type="ECO:0000259" key="3">
    <source>
        <dbReference type="Pfam" id="PF00149"/>
    </source>
</evidence>
<dbReference type="GeneID" id="54554205"/>
<dbReference type="SUPFAM" id="SSF56300">
    <property type="entry name" value="Metallo-dependent phosphatases"/>
    <property type="match status" value="1"/>
</dbReference>
<dbReference type="RefSeq" id="XP_033652606.1">
    <property type="nucleotide sequence ID" value="XM_033801030.1"/>
</dbReference>
<evidence type="ECO:0000256" key="1">
    <source>
        <dbReference type="SAM" id="MobiDB-lite"/>
    </source>
</evidence>
<keyword evidence="2" id="KW-0812">Transmembrane</keyword>
<dbReference type="OrthoDB" id="783096at2759"/>
<feature type="compositionally biased region" description="Low complexity" evidence="1">
    <location>
        <begin position="558"/>
        <end position="573"/>
    </location>
</feature>
<dbReference type="GO" id="GO:0005737">
    <property type="term" value="C:cytoplasm"/>
    <property type="evidence" value="ECO:0007669"/>
    <property type="project" value="TreeGrafter"/>
</dbReference>
<feature type="domain" description="Calcineurin-like phosphoesterase" evidence="3">
    <location>
        <begin position="218"/>
        <end position="467"/>
    </location>
</feature>
<dbReference type="EMBL" id="ML986499">
    <property type="protein sequence ID" value="KAF2275067.1"/>
    <property type="molecule type" value="Genomic_DNA"/>
</dbReference>
<sequence length="573" mass="64135">MARRIVRTGLQLGVIVTVIFFLVFFLDNRYRVLPQSIHSHLPLHHEGLIITDITVKTCSKINPLSTCRLDPEQWNRIEKDLYLKEGWFSKAYVHVKRKREEELKEDDKVIIDVRSGKLDPSIGEKSQTKEKWESRTGGIWLKRSSKRHASDSKKAITAVDVLFGADAVEPRPGWELVKPGPLLLDSALDGREPHLSIRRGSPVKIEKPVPRINGNGKFKILQLSDLHLSTGPGACRDAEPKDHNGGKCDADPRTLEFVHRLLEEEKPNFVVLSGDQVNGETAPDAQSALFKIAALLAEHKTPYAAIFGNHDDEGSLSRQAQMSLYSSLPYSLSEAGPNTVDGVGNYFVEILAHGNNNKHSALTLYFLDTHSYSPDEATYKGYDWLKDNQIRWFRDTATALKENHKHYSKTHLDMAFIHIPLPEYKAADQPRVGAWKEGVTAPGFNSHFKDALVEQGVLTVSCGHDHVNEYCALARNQNSGEPELWMCYAGGAGFGGYGGYGGYHRRARVWEVDTNEARIETWKRVEWGDTGGRLDPLIVVDGGKVVSPPGLQEPDTAQKQGQQQQQKQQGSRR</sequence>
<dbReference type="InterPro" id="IPR029052">
    <property type="entry name" value="Metallo-depent_PP-like"/>
</dbReference>
<dbReference type="Proteomes" id="UP000800097">
    <property type="component" value="Unassembled WGS sequence"/>
</dbReference>
<proteinExistence type="predicted"/>
<protein>
    <submittedName>
        <fullName evidence="4">Metallo-dependent phosphatase</fullName>
    </submittedName>
</protein>
<keyword evidence="2" id="KW-1133">Transmembrane helix</keyword>
<dbReference type="Pfam" id="PF00149">
    <property type="entry name" value="Metallophos"/>
    <property type="match status" value="1"/>
</dbReference>
<dbReference type="Gene3D" id="3.60.21.10">
    <property type="match status" value="1"/>
</dbReference>
<gene>
    <name evidence="4" type="ORF">EI97DRAFT_459697</name>
</gene>
<dbReference type="PANTHER" id="PTHR32440">
    <property type="entry name" value="PHOSPHATASE DCR2-RELATED-RELATED"/>
    <property type="match status" value="1"/>
</dbReference>
<dbReference type="PANTHER" id="PTHR32440:SF0">
    <property type="entry name" value="PHOSPHATASE DCR2-RELATED"/>
    <property type="match status" value="1"/>
</dbReference>
<organism evidence="4 5">
    <name type="scientific">Westerdykella ornata</name>
    <dbReference type="NCBI Taxonomy" id="318751"/>
    <lineage>
        <taxon>Eukaryota</taxon>
        <taxon>Fungi</taxon>
        <taxon>Dikarya</taxon>
        <taxon>Ascomycota</taxon>
        <taxon>Pezizomycotina</taxon>
        <taxon>Dothideomycetes</taxon>
        <taxon>Pleosporomycetidae</taxon>
        <taxon>Pleosporales</taxon>
        <taxon>Sporormiaceae</taxon>
        <taxon>Westerdykella</taxon>
    </lineage>
</organism>
<keyword evidence="5" id="KW-1185">Reference proteome</keyword>
<dbReference type="GO" id="GO:0004721">
    <property type="term" value="F:phosphoprotein phosphatase activity"/>
    <property type="evidence" value="ECO:0007669"/>
    <property type="project" value="TreeGrafter"/>
</dbReference>
<dbReference type="AlphaFoldDB" id="A0A6A6JFG0"/>
<name>A0A6A6JFG0_WESOR</name>
<dbReference type="InterPro" id="IPR004843">
    <property type="entry name" value="Calcineurin-like_PHP"/>
</dbReference>
<feature type="transmembrane region" description="Helical" evidence="2">
    <location>
        <begin position="9"/>
        <end position="26"/>
    </location>
</feature>
<evidence type="ECO:0000313" key="5">
    <source>
        <dbReference type="Proteomes" id="UP000800097"/>
    </source>
</evidence>
<evidence type="ECO:0000313" key="4">
    <source>
        <dbReference type="EMBL" id="KAF2275067.1"/>
    </source>
</evidence>
<keyword evidence="2" id="KW-0472">Membrane</keyword>
<dbReference type="FunFam" id="3.60.21.10:FF:000054">
    <property type="entry name" value="DCR2p Phosphoesterase"/>
    <property type="match status" value="1"/>
</dbReference>
<reference evidence="4" key="1">
    <citation type="journal article" date="2020" name="Stud. Mycol.">
        <title>101 Dothideomycetes genomes: a test case for predicting lifestyles and emergence of pathogens.</title>
        <authorList>
            <person name="Haridas S."/>
            <person name="Albert R."/>
            <person name="Binder M."/>
            <person name="Bloem J."/>
            <person name="Labutti K."/>
            <person name="Salamov A."/>
            <person name="Andreopoulos B."/>
            <person name="Baker S."/>
            <person name="Barry K."/>
            <person name="Bills G."/>
            <person name="Bluhm B."/>
            <person name="Cannon C."/>
            <person name="Castanera R."/>
            <person name="Culley D."/>
            <person name="Daum C."/>
            <person name="Ezra D."/>
            <person name="Gonzalez J."/>
            <person name="Henrissat B."/>
            <person name="Kuo A."/>
            <person name="Liang C."/>
            <person name="Lipzen A."/>
            <person name="Lutzoni F."/>
            <person name="Magnuson J."/>
            <person name="Mondo S."/>
            <person name="Nolan M."/>
            <person name="Ohm R."/>
            <person name="Pangilinan J."/>
            <person name="Park H.-J."/>
            <person name="Ramirez L."/>
            <person name="Alfaro M."/>
            <person name="Sun H."/>
            <person name="Tritt A."/>
            <person name="Yoshinaga Y."/>
            <person name="Zwiers L.-H."/>
            <person name="Turgeon B."/>
            <person name="Goodwin S."/>
            <person name="Spatafora J."/>
            <person name="Crous P."/>
            <person name="Grigoriev I."/>
        </authorList>
    </citation>
    <scope>NUCLEOTIDE SEQUENCE</scope>
    <source>
        <strain evidence="4">CBS 379.55</strain>
    </source>
</reference>